<protein>
    <submittedName>
        <fullName evidence="1">Uncharacterized protein</fullName>
    </submittedName>
</protein>
<accession>A0A066VNJ6</accession>
<dbReference type="GeneID" id="25262003"/>
<dbReference type="AlphaFoldDB" id="A0A066VNJ6"/>
<organism evidence="1 2">
    <name type="scientific">Tilletiaria anomala (strain ATCC 24038 / CBS 436.72 / UBC 951)</name>
    <dbReference type="NCBI Taxonomy" id="1037660"/>
    <lineage>
        <taxon>Eukaryota</taxon>
        <taxon>Fungi</taxon>
        <taxon>Dikarya</taxon>
        <taxon>Basidiomycota</taxon>
        <taxon>Ustilaginomycotina</taxon>
        <taxon>Exobasidiomycetes</taxon>
        <taxon>Georgefischeriales</taxon>
        <taxon>Tilletiariaceae</taxon>
        <taxon>Tilletiaria</taxon>
    </lineage>
</organism>
<proteinExistence type="predicted"/>
<sequence length="179" mass="20406">MVSIDTRVDRVLGRKSGNGVVWLNSLRCRCSSRCWRGSAPQDCGLWRLGLAAASQAAHCARSPRRRWSCCRRRSDSCTSSWARGRRCRAYIRLASETVRTVWRSSWERPRASARRQTPDHGNMTLSLSVAAQRKRSMRAPFAPNLTSYKLCCFTTSRAASRVKGCAWRYLHYSLNHNPP</sequence>
<dbReference type="Proteomes" id="UP000027361">
    <property type="component" value="Unassembled WGS sequence"/>
</dbReference>
<evidence type="ECO:0000313" key="1">
    <source>
        <dbReference type="EMBL" id="KDN40170.1"/>
    </source>
</evidence>
<keyword evidence="2" id="KW-1185">Reference proteome</keyword>
<name>A0A066VNJ6_TILAU</name>
<dbReference type="HOGENOM" id="CLU_1504486_0_0_1"/>
<gene>
    <name evidence="1" type="ORF">K437DRAFT_191796</name>
</gene>
<reference evidence="1 2" key="1">
    <citation type="submission" date="2014-05" db="EMBL/GenBank/DDBJ databases">
        <title>Draft genome sequence of a rare smut relative, Tilletiaria anomala UBC 951.</title>
        <authorList>
            <consortium name="DOE Joint Genome Institute"/>
            <person name="Toome M."/>
            <person name="Kuo A."/>
            <person name="Henrissat B."/>
            <person name="Lipzen A."/>
            <person name="Tritt A."/>
            <person name="Yoshinaga Y."/>
            <person name="Zane M."/>
            <person name="Barry K."/>
            <person name="Grigoriev I.V."/>
            <person name="Spatafora J.W."/>
            <person name="Aimea M.C."/>
        </authorList>
    </citation>
    <scope>NUCLEOTIDE SEQUENCE [LARGE SCALE GENOMIC DNA]</scope>
    <source>
        <strain evidence="1 2">UBC 951</strain>
    </source>
</reference>
<dbReference type="EMBL" id="JMSN01000094">
    <property type="protein sequence ID" value="KDN40170.1"/>
    <property type="molecule type" value="Genomic_DNA"/>
</dbReference>
<evidence type="ECO:0000313" key="2">
    <source>
        <dbReference type="Proteomes" id="UP000027361"/>
    </source>
</evidence>
<dbReference type="InParanoid" id="A0A066VNJ6"/>
<dbReference type="RefSeq" id="XP_013241307.1">
    <property type="nucleotide sequence ID" value="XM_013385853.1"/>
</dbReference>
<comment type="caution">
    <text evidence="1">The sequence shown here is derived from an EMBL/GenBank/DDBJ whole genome shotgun (WGS) entry which is preliminary data.</text>
</comment>